<accession>A0A101ND15</accession>
<comment type="caution">
    <text evidence="1">The sequence shown here is derived from an EMBL/GenBank/DDBJ whole genome shotgun (WGS) entry which is preliminary data.</text>
</comment>
<dbReference type="SUPFAM" id="SSF81301">
    <property type="entry name" value="Nucleotidyltransferase"/>
    <property type="match status" value="1"/>
</dbReference>
<dbReference type="Proteomes" id="UP000053039">
    <property type="component" value="Unassembled WGS sequence"/>
</dbReference>
<evidence type="ECO:0000313" key="1">
    <source>
        <dbReference type="EMBL" id="KUM90958.1"/>
    </source>
</evidence>
<dbReference type="EMBL" id="LMWM01000003">
    <property type="protein sequence ID" value="KUM90958.1"/>
    <property type="molecule type" value="Genomic_DNA"/>
</dbReference>
<dbReference type="RefSeq" id="WP_031058915.1">
    <property type="nucleotide sequence ID" value="NZ_JBEYZI010000127.1"/>
</dbReference>
<evidence type="ECO:0000313" key="2">
    <source>
        <dbReference type="Proteomes" id="UP000053039"/>
    </source>
</evidence>
<organism evidence="1 2">
    <name type="scientific">Streptomyces pseudovenezuelae</name>
    <dbReference type="NCBI Taxonomy" id="67350"/>
    <lineage>
        <taxon>Bacteria</taxon>
        <taxon>Bacillati</taxon>
        <taxon>Actinomycetota</taxon>
        <taxon>Actinomycetes</taxon>
        <taxon>Kitasatosporales</taxon>
        <taxon>Streptomycetaceae</taxon>
        <taxon>Streptomyces</taxon>
        <taxon>Streptomyces aurantiacus group</taxon>
    </lineage>
</organism>
<name>A0A101ND15_9ACTN</name>
<proteinExistence type="predicted"/>
<dbReference type="Gene3D" id="3.30.460.10">
    <property type="entry name" value="Beta Polymerase, domain 2"/>
    <property type="match status" value="1"/>
</dbReference>
<evidence type="ECO:0008006" key="3">
    <source>
        <dbReference type="Google" id="ProtNLM"/>
    </source>
</evidence>
<protein>
    <recommendedName>
        <fullName evidence="3">Nucleotidyltransferase</fullName>
    </recommendedName>
</protein>
<dbReference type="InterPro" id="IPR043519">
    <property type="entry name" value="NT_sf"/>
</dbReference>
<sequence length="251" mass="28045">MFTIEERDRLRERLLARAEADDHVVGAAFTGSLAAGEGDRWSDTDLVLAVRGDLPQTLERWTGRLYDDLGARHHWDLRVGAAVVRVFLLPDWLEIDLTFAPEAEFGPRGPRWRTVFGRPRPLEPFPAPDGDTLVGLLWHHALHARVCLERARWWQAEHWISALRDHVITLACLRLGHPAAYAKGAHLLPGDLSTALEPTLVRSLTATELRRALDATIGVVTAELHRSRPELALRLAPMLDELVNTAPGKSC</sequence>
<reference evidence="1 2" key="1">
    <citation type="submission" date="2015-10" db="EMBL/GenBank/DDBJ databases">
        <title>Draft genome sequence of Streptomyces pseudovenezuelae DSM 40212, type strain for the species Streptomyces pseudovenezuelae.</title>
        <authorList>
            <person name="Ruckert C."/>
            <person name="Winkler A."/>
            <person name="Kalinowski J."/>
            <person name="Kampfer P."/>
            <person name="Glaeser S."/>
        </authorList>
    </citation>
    <scope>NUCLEOTIDE SEQUENCE [LARGE SCALE GENOMIC DNA]</scope>
    <source>
        <strain evidence="1 2">DSM 40212</strain>
    </source>
</reference>
<dbReference type="OrthoDB" id="5069422at2"/>
<dbReference type="AlphaFoldDB" id="A0A101ND15"/>
<gene>
    <name evidence="1" type="ORF">AQI94_04035</name>
</gene>